<dbReference type="PIRSF" id="PIRSF006076">
    <property type="entry name" value="OM_assembly_OMP85"/>
    <property type="match status" value="1"/>
</dbReference>
<gene>
    <name evidence="10" type="ordered locus">Arnit_1728</name>
</gene>
<dbReference type="InterPro" id="IPR023707">
    <property type="entry name" value="OM_assembly_BamA"/>
</dbReference>
<dbReference type="Gene3D" id="3.10.20.310">
    <property type="entry name" value="membrane protein fhac"/>
    <property type="match status" value="5"/>
</dbReference>
<evidence type="ECO:0000256" key="1">
    <source>
        <dbReference type="ARBA" id="ARBA00004370"/>
    </source>
</evidence>
<organism evidence="10 11">
    <name type="scientific">Arcobacter nitrofigilis (strain ATCC 33309 / DSM 7299 / CCUG 15893 / LMG 7604 / NCTC 12251 / CI)</name>
    <name type="common">Campylobacter nitrofigilis</name>
    <dbReference type="NCBI Taxonomy" id="572480"/>
    <lineage>
        <taxon>Bacteria</taxon>
        <taxon>Pseudomonadati</taxon>
        <taxon>Campylobacterota</taxon>
        <taxon>Epsilonproteobacteria</taxon>
        <taxon>Campylobacterales</taxon>
        <taxon>Arcobacteraceae</taxon>
        <taxon>Arcobacter</taxon>
    </lineage>
</organism>
<dbReference type="STRING" id="572480.Arnit_1728"/>
<proteinExistence type="predicted"/>
<feature type="domain" description="POTRA" evidence="9">
    <location>
        <begin position="344"/>
        <end position="416"/>
    </location>
</feature>
<keyword evidence="7" id="KW-0998">Cell outer membrane</keyword>
<evidence type="ECO:0000313" key="10">
    <source>
        <dbReference type="EMBL" id="ADG93382.1"/>
    </source>
</evidence>
<dbReference type="PANTHER" id="PTHR12815">
    <property type="entry name" value="SORTING AND ASSEMBLY MACHINERY SAMM50 PROTEIN FAMILY MEMBER"/>
    <property type="match status" value="1"/>
</dbReference>
<evidence type="ECO:0000256" key="6">
    <source>
        <dbReference type="ARBA" id="ARBA00023136"/>
    </source>
</evidence>
<dbReference type="GO" id="GO:0009279">
    <property type="term" value="C:cell outer membrane"/>
    <property type="evidence" value="ECO:0007669"/>
    <property type="project" value="UniProtKB-UniRule"/>
</dbReference>
<evidence type="ECO:0000256" key="4">
    <source>
        <dbReference type="ARBA" id="ARBA00022729"/>
    </source>
</evidence>
<dbReference type="InterPro" id="IPR034746">
    <property type="entry name" value="POTRA"/>
</dbReference>
<dbReference type="NCBIfam" id="TIGR03303">
    <property type="entry name" value="OM_YaeT"/>
    <property type="match status" value="1"/>
</dbReference>
<dbReference type="Gene3D" id="2.40.160.50">
    <property type="entry name" value="membrane protein fhac: a member of the omp85/tpsb transporter family"/>
    <property type="match status" value="1"/>
</dbReference>
<dbReference type="PROSITE" id="PS51779">
    <property type="entry name" value="POTRA"/>
    <property type="match status" value="2"/>
</dbReference>
<dbReference type="HOGENOM" id="CLU_007664_1_1_7"/>
<dbReference type="GO" id="GO:0071709">
    <property type="term" value="P:membrane assembly"/>
    <property type="evidence" value="ECO:0007669"/>
    <property type="project" value="InterPro"/>
</dbReference>
<keyword evidence="2" id="KW-1134">Transmembrane beta strand</keyword>
<evidence type="ECO:0000256" key="3">
    <source>
        <dbReference type="ARBA" id="ARBA00022692"/>
    </source>
</evidence>
<name>D5V1E8_ARCNC</name>
<evidence type="ECO:0000256" key="2">
    <source>
        <dbReference type="ARBA" id="ARBA00022452"/>
    </source>
</evidence>
<protein>
    <recommendedName>
        <fullName evidence="8">Outer membrane protein assembly factor BamA</fullName>
    </recommendedName>
</protein>
<reference evidence="10 11" key="1">
    <citation type="journal article" date="2010" name="Stand. Genomic Sci.">
        <title>Complete genome sequence of Arcobacter nitrofigilis type strain (CI).</title>
        <authorList>
            <person name="Pati A."/>
            <person name="Gronow S."/>
            <person name="Lapidus A."/>
            <person name="Copeland A."/>
            <person name="Glavina Del Rio T."/>
            <person name="Nolan M."/>
            <person name="Lucas S."/>
            <person name="Tice H."/>
            <person name="Cheng J.F."/>
            <person name="Han C."/>
            <person name="Chertkov O."/>
            <person name="Bruce D."/>
            <person name="Tapia R."/>
            <person name="Goodwin L."/>
            <person name="Pitluck S."/>
            <person name="Liolios K."/>
            <person name="Ivanova N."/>
            <person name="Mavromatis K."/>
            <person name="Chen A."/>
            <person name="Palaniappan K."/>
            <person name="Land M."/>
            <person name="Hauser L."/>
            <person name="Chang Y.J."/>
            <person name="Jeffries C.D."/>
            <person name="Detter J.C."/>
            <person name="Rohde M."/>
            <person name="Goker M."/>
            <person name="Bristow J."/>
            <person name="Eisen J.A."/>
            <person name="Markowitz V."/>
            <person name="Hugenholtz P."/>
            <person name="Klenk H.P."/>
            <person name="Kyrpides N.C."/>
        </authorList>
    </citation>
    <scope>NUCLEOTIDE SEQUENCE [LARGE SCALE GENOMIC DNA]</scope>
    <source>
        <strain evidence="11">ATCC 33309 / DSM 7299 / CCUG 15893 / LMG 7604 / NCTC 12251 / CI</strain>
    </source>
</reference>
<dbReference type="KEGG" id="ant:Arnit_1728"/>
<keyword evidence="5" id="KW-0677">Repeat</keyword>
<dbReference type="Pfam" id="PF01103">
    <property type="entry name" value="Omp85"/>
    <property type="match status" value="1"/>
</dbReference>
<dbReference type="PANTHER" id="PTHR12815:SF23">
    <property type="entry name" value="OUTER MEMBRANE PROTEIN ASSEMBLY FACTOR BAMA"/>
    <property type="match status" value="1"/>
</dbReference>
<keyword evidence="11" id="KW-1185">Reference proteome</keyword>
<sequence length="753" mass="85580" precursor="true">MKKTALYTSLMLATFLHGQEIQSIKYVNLSRISQDIADETIDFRVGDDINNKSINNAIKKFYKFGYFDDIKVNNNNGNLEFIFKEKPSIANIEMNNYKSRDEDKEELYSRMGIKKGNMYTPSKIKHAKEVLLKNLEREGYVNSVVEVNVENLDNDAVAVTFDVNVGDEIIIRKANYYGAKELDADDFTEVTANNQRDFIPWWFGNNSGEVNLEQLPYDAPRIRDQYFKKGYLDSTVKDPFMKINFASDDAVLDFFIHEGKQYKTNDIKIYVDASIIDPKTLYSELKLEKGDVFNIEKLRKDVEFLKTKVSDLGYAFTQVKYDINKNEKAGTADVVFNIIPGKKVYIHDVIISGNSRTLDRVIRRDVYLAPSDLFSLTDLTESKNKLKRTGFFDDVTIEQKRITDTTMDLLVHVKETPTGNITLGGGYGSYDGLLISAGVNEKNVFGSGLAVGVNVDFSEKNHNYKVSLSNPAIRDSKYNGSVEVHQSEDEIDYSGTENGDYQLDKTSKGFSVSAGREVIRNLYAGARYRFDMIDEEYSDRNNNDGKSLPADVNQDYITSSITPYLNFDNTDDYLLPRSGVKAGTSFEYAGLGGDSEYMKSLTNFKYFHSLEDLTNHDWIFRYRANLNFLIDNGHLNRGDSLYMGGPKTLRGYETYAFGPDDNLINKTVYKQMFANSIELSFPLIPKSKMRWGVFYDYGMIGKDSFSEIKRSGTGALFEWISPFGPMQFIFSKALDDKPGDKTSSFEFALGSSF</sequence>
<evidence type="ECO:0000256" key="5">
    <source>
        <dbReference type="ARBA" id="ARBA00022737"/>
    </source>
</evidence>
<dbReference type="Proteomes" id="UP000000939">
    <property type="component" value="Chromosome"/>
</dbReference>
<evidence type="ECO:0000256" key="8">
    <source>
        <dbReference type="NCBIfam" id="TIGR03303"/>
    </source>
</evidence>
<feature type="domain" description="POTRA" evidence="9">
    <location>
        <begin position="262"/>
        <end position="341"/>
    </location>
</feature>
<dbReference type="InterPro" id="IPR039910">
    <property type="entry name" value="D15-like"/>
</dbReference>
<dbReference type="eggNOG" id="COG4775">
    <property type="taxonomic scope" value="Bacteria"/>
</dbReference>
<accession>D5V1E8</accession>
<keyword evidence="6" id="KW-0472">Membrane</keyword>
<dbReference type="InterPro" id="IPR000184">
    <property type="entry name" value="Bac_surfAg_D15"/>
</dbReference>
<keyword evidence="4" id="KW-0732">Signal</keyword>
<evidence type="ECO:0000313" key="11">
    <source>
        <dbReference type="Proteomes" id="UP000000939"/>
    </source>
</evidence>
<keyword evidence="3" id="KW-0812">Transmembrane</keyword>
<evidence type="ECO:0000256" key="7">
    <source>
        <dbReference type="ARBA" id="ARBA00023237"/>
    </source>
</evidence>
<dbReference type="Pfam" id="PF07244">
    <property type="entry name" value="POTRA"/>
    <property type="match status" value="3"/>
</dbReference>
<dbReference type="RefSeq" id="WP_013135527.1">
    <property type="nucleotide sequence ID" value="NC_014166.1"/>
</dbReference>
<evidence type="ECO:0000259" key="9">
    <source>
        <dbReference type="PROSITE" id="PS51779"/>
    </source>
</evidence>
<dbReference type="EMBL" id="CP001999">
    <property type="protein sequence ID" value="ADG93382.1"/>
    <property type="molecule type" value="Genomic_DNA"/>
</dbReference>
<comment type="subcellular location">
    <subcellularLocation>
        <location evidence="1">Membrane</location>
    </subcellularLocation>
</comment>
<dbReference type="AlphaFoldDB" id="D5V1E8"/>
<dbReference type="InterPro" id="IPR010827">
    <property type="entry name" value="BamA/TamA_POTRA"/>
</dbReference>